<evidence type="ECO:0000313" key="3">
    <source>
        <dbReference type="Proteomes" id="UP000437931"/>
    </source>
</evidence>
<dbReference type="Proteomes" id="UP000437931">
    <property type="component" value="Unassembled WGS sequence"/>
</dbReference>
<name>A0A6N7QFN9_9XANT</name>
<dbReference type="EMBL" id="WJPM01000028">
    <property type="protein sequence ID" value="MRH77021.1"/>
    <property type="molecule type" value="Genomic_DNA"/>
</dbReference>
<keyword evidence="3" id="KW-1185">Reference proteome</keyword>
<organism evidence="1 4">
    <name type="scientific">Xanthomonas sontii</name>
    <dbReference type="NCBI Taxonomy" id="2650745"/>
    <lineage>
        <taxon>Bacteria</taxon>
        <taxon>Pseudomonadati</taxon>
        <taxon>Pseudomonadota</taxon>
        <taxon>Gammaproteobacteria</taxon>
        <taxon>Lysobacterales</taxon>
        <taxon>Lysobacteraceae</taxon>
        <taxon>Xanthomonas</taxon>
    </lineage>
</organism>
<sequence>MAAPGYAAPPFLEIALEKPLTVTLEAAFAGLTFLPWFAWAHNSLNPMLILHADHVEYRVLRTRTRPYREIASVDYRKAWGTENVVLAFQGAKTTFIANTGLRRRTREAIAFLQQQGCPLSARAQALMLPRSP</sequence>
<evidence type="ECO:0000313" key="4">
    <source>
        <dbReference type="Proteomes" id="UP000439314"/>
    </source>
</evidence>
<evidence type="ECO:0000313" key="2">
    <source>
        <dbReference type="EMBL" id="MRH77021.1"/>
    </source>
</evidence>
<comment type="caution">
    <text evidence="1">The sequence shown here is derived from an EMBL/GenBank/DDBJ whole genome shotgun (WGS) entry which is preliminary data.</text>
</comment>
<reference evidence="3 4" key="1">
    <citation type="submission" date="2019-11" db="EMBL/GenBank/DDBJ databases">
        <title>First report of rice panicle blight caused by Xanthomonas sp. in Iran.</title>
        <authorList>
            <person name="Mirghasempour S.A."/>
            <person name="Huang S."/>
            <person name="Brady C.L."/>
            <person name="Studholme D.J."/>
        </authorList>
    </citation>
    <scope>NUCLEOTIDE SEQUENCE [LARGE SCALE GENOMIC DNA]</scope>
    <source>
        <strain evidence="1 4">ASD011</strain>
        <strain evidence="3">SAM114</strain>
    </source>
</reference>
<dbReference type="AlphaFoldDB" id="A0A6N7QFN9"/>
<reference evidence="2" key="2">
    <citation type="journal article" date="2020" name="Plant Dis.">
        <title>A Grain Rot of Rice in Iran Caused by a Xanthomonas Strain Closely Related to X. sacchari.</title>
        <authorList>
            <person name="Mirghasempour S.A."/>
            <person name="Huang S."/>
            <person name="Studholme D.J."/>
            <person name="Brady C.L."/>
        </authorList>
    </citation>
    <scope>NUCLEOTIDE SEQUENCE</scope>
    <source>
        <strain evidence="2">SAM114</strain>
    </source>
</reference>
<gene>
    <name evidence="1" type="ORF">GIY21_20525</name>
    <name evidence="2" type="ORF">GIY22_20535</name>
</gene>
<proteinExistence type="predicted"/>
<accession>A0A6N7QFN9</accession>
<evidence type="ECO:0000313" key="1">
    <source>
        <dbReference type="EMBL" id="MRH02690.1"/>
    </source>
</evidence>
<dbReference type="EMBL" id="WJPN01000028">
    <property type="protein sequence ID" value="MRH02690.1"/>
    <property type="molecule type" value="Genomic_DNA"/>
</dbReference>
<dbReference type="Proteomes" id="UP000439314">
    <property type="component" value="Unassembled WGS sequence"/>
</dbReference>
<protein>
    <recommendedName>
        <fullName evidence="5">YcxB-like protein domain-containing protein</fullName>
    </recommendedName>
</protein>
<evidence type="ECO:0008006" key="5">
    <source>
        <dbReference type="Google" id="ProtNLM"/>
    </source>
</evidence>